<keyword evidence="1" id="KW-1133">Transmembrane helix</keyword>
<organism evidence="3 4">
    <name type="scientific">Roseovarius aestuarii</name>
    <dbReference type="NCBI Taxonomy" id="475083"/>
    <lineage>
        <taxon>Bacteria</taxon>
        <taxon>Pseudomonadati</taxon>
        <taxon>Pseudomonadota</taxon>
        <taxon>Alphaproteobacteria</taxon>
        <taxon>Rhodobacterales</taxon>
        <taxon>Roseobacteraceae</taxon>
        <taxon>Roseovarius</taxon>
    </lineage>
</organism>
<evidence type="ECO:0000256" key="1">
    <source>
        <dbReference type="SAM" id="Phobius"/>
    </source>
</evidence>
<reference evidence="3 4" key="1">
    <citation type="submission" date="2017-03" db="EMBL/GenBank/DDBJ databases">
        <authorList>
            <person name="Afonso C.L."/>
            <person name="Miller P.J."/>
            <person name="Scott M.A."/>
            <person name="Spackman E."/>
            <person name="Goraichik I."/>
            <person name="Dimitrov K.M."/>
            <person name="Suarez D.L."/>
            <person name="Swayne D.E."/>
        </authorList>
    </citation>
    <scope>NUCLEOTIDE SEQUENCE [LARGE SCALE GENOMIC DNA]</scope>
    <source>
        <strain evidence="3 4">CECT 7745</strain>
    </source>
</reference>
<evidence type="ECO:0000256" key="2">
    <source>
        <dbReference type="SAM" id="SignalP"/>
    </source>
</evidence>
<keyword evidence="1" id="KW-0812">Transmembrane</keyword>
<dbReference type="EMBL" id="FWXB01000007">
    <property type="protein sequence ID" value="SMC12402.1"/>
    <property type="molecule type" value="Genomic_DNA"/>
</dbReference>
<feature type="transmembrane region" description="Helical" evidence="1">
    <location>
        <begin position="32"/>
        <end position="49"/>
    </location>
</feature>
<feature type="signal peptide" evidence="2">
    <location>
        <begin position="1"/>
        <end position="27"/>
    </location>
</feature>
<feature type="chain" id="PRO_5012823952" evidence="2">
    <location>
        <begin position="28"/>
        <end position="121"/>
    </location>
</feature>
<keyword evidence="2" id="KW-0732">Signal</keyword>
<proteinExistence type="predicted"/>
<protein>
    <submittedName>
        <fullName evidence="3">Uncharacterized protein</fullName>
    </submittedName>
</protein>
<dbReference type="Proteomes" id="UP000193224">
    <property type="component" value="Unassembled WGS sequence"/>
</dbReference>
<dbReference type="AlphaFoldDB" id="A0A1X7BS14"/>
<keyword evidence="4" id="KW-1185">Reference proteome</keyword>
<evidence type="ECO:0000313" key="4">
    <source>
        <dbReference type="Proteomes" id="UP000193224"/>
    </source>
</evidence>
<sequence>MIHKHFIAAVTALGLAISGISATTAQASDDTAKIITGAAALVIIGTAIAKHSKSKEHGYVASGHHGHKKSYYGHSRHKKNYYGRFGQKKKYYRHSSHKRYKYGKRHRHGYKYGHRRSKFYH</sequence>
<accession>A0A1X7BS14</accession>
<gene>
    <name evidence="3" type="ORF">ROA7745_02227</name>
</gene>
<evidence type="ECO:0000313" key="3">
    <source>
        <dbReference type="EMBL" id="SMC12402.1"/>
    </source>
</evidence>
<name>A0A1X7BS14_9RHOB</name>
<keyword evidence="1" id="KW-0472">Membrane</keyword>
<dbReference type="RefSeq" id="WP_139836370.1">
    <property type="nucleotide sequence ID" value="NZ_FWXB01000007.1"/>
</dbReference>